<accession>X1GDS6</accession>
<organism evidence="2">
    <name type="scientific">marine sediment metagenome</name>
    <dbReference type="NCBI Taxonomy" id="412755"/>
    <lineage>
        <taxon>unclassified sequences</taxon>
        <taxon>metagenomes</taxon>
        <taxon>ecological metagenomes</taxon>
    </lineage>
</organism>
<evidence type="ECO:0000256" key="1">
    <source>
        <dbReference type="SAM" id="MobiDB-lite"/>
    </source>
</evidence>
<feature type="region of interest" description="Disordered" evidence="1">
    <location>
        <begin position="1"/>
        <end position="21"/>
    </location>
</feature>
<sequence>MGMTTEEAIEKAKEAGFSEEEIKKAIEEEKKEGVKPEEKIVEEVVEEEAEEMEAAKAAPPPRAAGIRFFGYDIFNLTPRTFEPLDVGPVDPEYPIGPGDEIIIRLWGEVEDFHSLVVDREGK</sequence>
<gene>
    <name evidence="2" type="ORF">S03H2_03881</name>
</gene>
<protein>
    <submittedName>
        <fullName evidence="2">Uncharacterized protein</fullName>
    </submittedName>
</protein>
<dbReference type="AlphaFoldDB" id="X1GDS6"/>
<feature type="compositionally biased region" description="Basic and acidic residues" evidence="1">
    <location>
        <begin position="8"/>
        <end position="21"/>
    </location>
</feature>
<comment type="caution">
    <text evidence="2">The sequence shown here is derived from an EMBL/GenBank/DDBJ whole genome shotgun (WGS) entry which is preliminary data.</text>
</comment>
<proteinExistence type="predicted"/>
<dbReference type="EMBL" id="BARU01001482">
    <property type="protein sequence ID" value="GAH31193.1"/>
    <property type="molecule type" value="Genomic_DNA"/>
</dbReference>
<feature type="non-terminal residue" evidence="2">
    <location>
        <position position="122"/>
    </location>
</feature>
<evidence type="ECO:0000313" key="2">
    <source>
        <dbReference type="EMBL" id="GAH31193.1"/>
    </source>
</evidence>
<reference evidence="2" key="1">
    <citation type="journal article" date="2014" name="Front. Microbiol.">
        <title>High frequency of phylogenetically diverse reductive dehalogenase-homologous genes in deep subseafloor sedimentary metagenomes.</title>
        <authorList>
            <person name="Kawai M."/>
            <person name="Futagami T."/>
            <person name="Toyoda A."/>
            <person name="Takaki Y."/>
            <person name="Nishi S."/>
            <person name="Hori S."/>
            <person name="Arai W."/>
            <person name="Tsubouchi T."/>
            <person name="Morono Y."/>
            <person name="Uchiyama I."/>
            <person name="Ito T."/>
            <person name="Fujiyama A."/>
            <person name="Inagaki F."/>
            <person name="Takami H."/>
        </authorList>
    </citation>
    <scope>NUCLEOTIDE SEQUENCE</scope>
    <source>
        <strain evidence="2">Expedition CK06-06</strain>
    </source>
</reference>
<name>X1GDS6_9ZZZZ</name>